<feature type="transmembrane region" description="Helical" evidence="6">
    <location>
        <begin position="102"/>
        <end position="130"/>
    </location>
</feature>
<evidence type="ECO:0000256" key="4">
    <source>
        <dbReference type="ARBA" id="ARBA00023136"/>
    </source>
</evidence>
<evidence type="ECO:0000259" key="7">
    <source>
        <dbReference type="PROSITE" id="PS51012"/>
    </source>
</evidence>
<evidence type="ECO:0000256" key="1">
    <source>
        <dbReference type="ARBA" id="ARBA00004141"/>
    </source>
</evidence>
<dbReference type="GO" id="GO:0043190">
    <property type="term" value="C:ATP-binding cassette (ABC) transporter complex"/>
    <property type="evidence" value="ECO:0007669"/>
    <property type="project" value="InterPro"/>
</dbReference>
<dbReference type="RefSeq" id="WP_203958022.1">
    <property type="nucleotide sequence ID" value="NZ_BOOO01000048.1"/>
</dbReference>
<reference evidence="8 9" key="1">
    <citation type="submission" date="2021-01" db="EMBL/GenBank/DDBJ databases">
        <title>Whole genome shotgun sequence of Planotetraspora mira NBRC 15435.</title>
        <authorList>
            <person name="Komaki H."/>
            <person name="Tamura T."/>
        </authorList>
    </citation>
    <scope>NUCLEOTIDE SEQUENCE [LARGE SCALE GENOMIC DNA]</scope>
    <source>
        <strain evidence="8 9">NBRC 15435</strain>
    </source>
</reference>
<keyword evidence="6" id="KW-0813">Transport</keyword>
<feature type="transmembrane region" description="Helical" evidence="6">
    <location>
        <begin position="136"/>
        <end position="160"/>
    </location>
</feature>
<dbReference type="InterPro" id="IPR047817">
    <property type="entry name" value="ABC2_TM_bact-type"/>
</dbReference>
<sequence length="253" mass="26168">MSPRESAIRTGALVRHNLLLMLREPGPLLSRMILPLVFIALLRPLYLAAQGRTAGTEQAVVGTLVTFSLLALSISGSAILTERLGRTWDRLRGAPVHPAEMLIGKAVPVFAALLAQQLLIVGFGVCALGLSVPHPLLLLGVLLSWTCALLGLGALLGVLARSMGELSAAYDIGGMLLSSLGGALVPLALLPHWVANAAPLSPGYWAVHGLHAALAGDTQTVAGACGVLLGVALVCDTLASIRLRGRSGRLVSL</sequence>
<protein>
    <recommendedName>
        <fullName evidence="6">Transport permease protein</fullName>
    </recommendedName>
</protein>
<dbReference type="EMBL" id="BOOO01000048">
    <property type="protein sequence ID" value="GII34215.1"/>
    <property type="molecule type" value="Genomic_DNA"/>
</dbReference>
<dbReference type="PROSITE" id="PS51012">
    <property type="entry name" value="ABC_TM2"/>
    <property type="match status" value="1"/>
</dbReference>
<dbReference type="GO" id="GO:0046677">
    <property type="term" value="P:response to antibiotic"/>
    <property type="evidence" value="ECO:0007669"/>
    <property type="project" value="UniProtKB-KW"/>
</dbReference>
<comment type="caution">
    <text evidence="8">The sequence shown here is derived from an EMBL/GenBank/DDBJ whole genome shotgun (WGS) entry which is preliminary data.</text>
</comment>
<evidence type="ECO:0000256" key="3">
    <source>
        <dbReference type="ARBA" id="ARBA00022989"/>
    </source>
</evidence>
<evidence type="ECO:0000256" key="6">
    <source>
        <dbReference type="RuleBase" id="RU361157"/>
    </source>
</evidence>
<keyword evidence="6" id="KW-1003">Cell membrane</keyword>
<keyword evidence="4 6" id="KW-0472">Membrane</keyword>
<evidence type="ECO:0000256" key="5">
    <source>
        <dbReference type="ARBA" id="ARBA00023251"/>
    </source>
</evidence>
<accession>A0A8J3U7X5</accession>
<dbReference type="InterPro" id="IPR051784">
    <property type="entry name" value="Nod_factor_ABC_transporter"/>
</dbReference>
<keyword evidence="5" id="KW-0046">Antibiotic resistance</keyword>
<keyword evidence="3 6" id="KW-1133">Transmembrane helix</keyword>
<dbReference type="InterPro" id="IPR013525">
    <property type="entry name" value="ABC2_TM"/>
</dbReference>
<proteinExistence type="inferred from homology"/>
<gene>
    <name evidence="8" type="ORF">Pmi06nite_76570</name>
</gene>
<organism evidence="8 9">
    <name type="scientific">Planotetraspora mira</name>
    <dbReference type="NCBI Taxonomy" id="58121"/>
    <lineage>
        <taxon>Bacteria</taxon>
        <taxon>Bacillati</taxon>
        <taxon>Actinomycetota</taxon>
        <taxon>Actinomycetes</taxon>
        <taxon>Streptosporangiales</taxon>
        <taxon>Streptosporangiaceae</taxon>
        <taxon>Planotetraspora</taxon>
    </lineage>
</organism>
<feature type="transmembrane region" description="Helical" evidence="6">
    <location>
        <begin position="220"/>
        <end position="239"/>
    </location>
</feature>
<keyword evidence="9" id="KW-1185">Reference proteome</keyword>
<feature type="transmembrane region" description="Helical" evidence="6">
    <location>
        <begin position="28"/>
        <end position="47"/>
    </location>
</feature>
<dbReference type="Proteomes" id="UP000650628">
    <property type="component" value="Unassembled WGS sequence"/>
</dbReference>
<comment type="subcellular location">
    <subcellularLocation>
        <location evidence="6">Cell membrane</location>
        <topology evidence="6">Multi-pass membrane protein</topology>
    </subcellularLocation>
    <subcellularLocation>
        <location evidence="1">Membrane</location>
        <topology evidence="1">Multi-pass membrane protein</topology>
    </subcellularLocation>
</comment>
<name>A0A8J3U7X5_9ACTN</name>
<dbReference type="AlphaFoldDB" id="A0A8J3U7X5"/>
<dbReference type="PANTHER" id="PTHR43229:SF2">
    <property type="entry name" value="NODULATION PROTEIN J"/>
    <property type="match status" value="1"/>
</dbReference>
<dbReference type="PANTHER" id="PTHR43229">
    <property type="entry name" value="NODULATION PROTEIN J"/>
    <property type="match status" value="1"/>
</dbReference>
<comment type="similarity">
    <text evidence="6">Belongs to the ABC-2 integral membrane protein family.</text>
</comment>
<evidence type="ECO:0000256" key="2">
    <source>
        <dbReference type="ARBA" id="ARBA00022692"/>
    </source>
</evidence>
<evidence type="ECO:0000313" key="8">
    <source>
        <dbReference type="EMBL" id="GII34215.1"/>
    </source>
</evidence>
<dbReference type="PIRSF" id="PIRSF006648">
    <property type="entry name" value="DrrB"/>
    <property type="match status" value="1"/>
</dbReference>
<evidence type="ECO:0000313" key="9">
    <source>
        <dbReference type="Proteomes" id="UP000650628"/>
    </source>
</evidence>
<keyword evidence="2 6" id="KW-0812">Transmembrane</keyword>
<feature type="transmembrane region" description="Helical" evidence="6">
    <location>
        <begin position="59"/>
        <end position="81"/>
    </location>
</feature>
<dbReference type="Pfam" id="PF01061">
    <property type="entry name" value="ABC2_membrane"/>
    <property type="match status" value="1"/>
</dbReference>
<dbReference type="InterPro" id="IPR000412">
    <property type="entry name" value="ABC_2_transport"/>
</dbReference>
<feature type="domain" description="ABC transmembrane type-2" evidence="7">
    <location>
        <begin position="26"/>
        <end position="246"/>
    </location>
</feature>
<feature type="transmembrane region" description="Helical" evidence="6">
    <location>
        <begin position="172"/>
        <end position="194"/>
    </location>
</feature>
<dbReference type="GO" id="GO:0140359">
    <property type="term" value="F:ABC-type transporter activity"/>
    <property type="evidence" value="ECO:0007669"/>
    <property type="project" value="InterPro"/>
</dbReference>